<gene>
    <name evidence="2" type="ORF">J2S15_000181</name>
</gene>
<evidence type="ECO:0000259" key="1">
    <source>
        <dbReference type="SMART" id="SM00849"/>
    </source>
</evidence>
<dbReference type="RefSeq" id="WP_307404563.1">
    <property type="nucleotide sequence ID" value="NZ_JAUSUR010000001.1"/>
</dbReference>
<dbReference type="EMBL" id="JAUSUR010000001">
    <property type="protein sequence ID" value="MDQ0359450.1"/>
    <property type="molecule type" value="Genomic_DNA"/>
</dbReference>
<sequence length="405" mass="47107">MRLKIIRRSNSIGGNIVEISSNDNTKILIDFGCDLDDETQIPDIQWEDYSAVFITHSHLDHAGLIDYIPSNIPVYMERVSYEIYKLLADFTNQKLSKAVIKISINQEITIKSIIVKNYVVDHSAFNSLMYLIECDGKSILHMGDFRENGYKGRLLLPTLNKIKKVNVLLMEGTTISREEIINKSEKELCDNLFDVCKKYKQVLVLQSTTNIDRIVTVYKAATRSGKIFIENIFTANITLLLASYGYKIPNPNDFSNVYSFVPFSRSEYKAKSKSEFYNTYVEPIRKDGYLEMTKRDFALIIKQSMLKDIEMYHKKGYLNNACLIYSMWSGYQRNSKMKHFLETIENMEIDIKLIHTSGHADECTRNRVLETIQYDYVIPIHTNRKQDYVKYKNSIILDYGEEFEV</sequence>
<dbReference type="InterPro" id="IPR001279">
    <property type="entry name" value="Metallo-B-lactamas"/>
</dbReference>
<dbReference type="EC" id="3.1.-.-" evidence="2"/>
<accession>A0ABU0DYR8</accession>
<keyword evidence="2" id="KW-0378">Hydrolase</keyword>
<keyword evidence="3" id="KW-1185">Reference proteome</keyword>
<dbReference type="InterPro" id="IPR036866">
    <property type="entry name" value="RibonucZ/Hydroxyglut_hydro"/>
</dbReference>
<evidence type="ECO:0000313" key="2">
    <source>
        <dbReference type="EMBL" id="MDQ0359450.1"/>
    </source>
</evidence>
<proteinExistence type="predicted"/>
<name>A0ABU0DYR8_9FIRM</name>
<protein>
    <submittedName>
        <fullName evidence="2">Ribonuclease J</fullName>
        <ecNumber evidence="2">3.1.-.-</ecNumber>
    </submittedName>
</protein>
<dbReference type="GO" id="GO:0016787">
    <property type="term" value="F:hydrolase activity"/>
    <property type="evidence" value="ECO:0007669"/>
    <property type="project" value="UniProtKB-KW"/>
</dbReference>
<dbReference type="PANTHER" id="PTHR43694">
    <property type="entry name" value="RIBONUCLEASE J"/>
    <property type="match status" value="1"/>
</dbReference>
<evidence type="ECO:0000313" key="3">
    <source>
        <dbReference type="Proteomes" id="UP001230220"/>
    </source>
</evidence>
<organism evidence="2 3">
    <name type="scientific">Breznakia pachnodae</name>
    <dbReference type="NCBI Taxonomy" id="265178"/>
    <lineage>
        <taxon>Bacteria</taxon>
        <taxon>Bacillati</taxon>
        <taxon>Bacillota</taxon>
        <taxon>Erysipelotrichia</taxon>
        <taxon>Erysipelotrichales</taxon>
        <taxon>Erysipelotrichaceae</taxon>
        <taxon>Breznakia</taxon>
    </lineage>
</organism>
<feature type="domain" description="Metallo-beta-lactamase" evidence="1">
    <location>
        <begin position="13"/>
        <end position="199"/>
    </location>
</feature>
<dbReference type="Pfam" id="PF00753">
    <property type="entry name" value="Lactamase_B"/>
    <property type="match status" value="1"/>
</dbReference>
<dbReference type="PANTHER" id="PTHR43694:SF1">
    <property type="entry name" value="RIBONUCLEASE J"/>
    <property type="match status" value="1"/>
</dbReference>
<comment type="caution">
    <text evidence="2">The sequence shown here is derived from an EMBL/GenBank/DDBJ whole genome shotgun (WGS) entry which is preliminary data.</text>
</comment>
<reference evidence="2 3" key="1">
    <citation type="submission" date="2023-07" db="EMBL/GenBank/DDBJ databases">
        <title>Genomic Encyclopedia of Type Strains, Phase IV (KMG-IV): sequencing the most valuable type-strain genomes for metagenomic binning, comparative biology and taxonomic classification.</title>
        <authorList>
            <person name="Goeker M."/>
        </authorList>
    </citation>
    <scope>NUCLEOTIDE SEQUENCE [LARGE SCALE GENOMIC DNA]</scope>
    <source>
        <strain evidence="2 3">DSM 16784</strain>
    </source>
</reference>
<dbReference type="SUPFAM" id="SSF56281">
    <property type="entry name" value="Metallo-hydrolase/oxidoreductase"/>
    <property type="match status" value="1"/>
</dbReference>
<dbReference type="Proteomes" id="UP001230220">
    <property type="component" value="Unassembled WGS sequence"/>
</dbReference>
<dbReference type="SMART" id="SM00849">
    <property type="entry name" value="Lactamase_B"/>
    <property type="match status" value="1"/>
</dbReference>
<dbReference type="Gene3D" id="3.60.15.10">
    <property type="entry name" value="Ribonuclease Z/Hydroxyacylglutathione hydrolase-like"/>
    <property type="match status" value="1"/>
</dbReference>